<sequence>MRLAQIRFNPGAHGAGPVGPALLHTLGHARRAIATGAFHRGGQQRVPRREMRVDAPMGQPRLFHAGGHADARLTLAPQRARRGVDDAFVRKRFTGGWARHGRESEI</sequence>
<evidence type="ECO:0000313" key="1">
    <source>
        <dbReference type="EMBL" id="KAG1531593.1"/>
    </source>
</evidence>
<proteinExistence type="predicted"/>
<protein>
    <submittedName>
        <fullName evidence="1">Uncharacterized protein</fullName>
    </submittedName>
</protein>
<dbReference type="Proteomes" id="UP000740926">
    <property type="component" value="Unassembled WGS sequence"/>
</dbReference>
<dbReference type="AlphaFoldDB" id="A0A9P7C1Z5"/>
<organism evidence="1 2">
    <name type="scientific">Rhizopus delemar</name>
    <dbReference type="NCBI Taxonomy" id="936053"/>
    <lineage>
        <taxon>Eukaryota</taxon>
        <taxon>Fungi</taxon>
        <taxon>Fungi incertae sedis</taxon>
        <taxon>Mucoromycota</taxon>
        <taxon>Mucoromycotina</taxon>
        <taxon>Mucoromycetes</taxon>
        <taxon>Mucorales</taxon>
        <taxon>Mucorineae</taxon>
        <taxon>Rhizopodaceae</taxon>
        <taxon>Rhizopus</taxon>
    </lineage>
</organism>
<dbReference type="EMBL" id="JAANIU010010711">
    <property type="protein sequence ID" value="KAG1531593.1"/>
    <property type="molecule type" value="Genomic_DNA"/>
</dbReference>
<comment type="caution">
    <text evidence="1">The sequence shown here is derived from an EMBL/GenBank/DDBJ whole genome shotgun (WGS) entry which is preliminary data.</text>
</comment>
<name>A0A9P7C1Z5_9FUNG</name>
<keyword evidence="2" id="KW-1185">Reference proteome</keyword>
<gene>
    <name evidence="1" type="ORF">G6F50_016615</name>
</gene>
<evidence type="ECO:0000313" key="2">
    <source>
        <dbReference type="Proteomes" id="UP000740926"/>
    </source>
</evidence>
<reference evidence="1 2" key="1">
    <citation type="journal article" date="2020" name="Microb. Genom.">
        <title>Genetic diversity of clinical and environmental Mucorales isolates obtained from an investigation of mucormycosis cases among solid organ transplant recipients.</title>
        <authorList>
            <person name="Nguyen M.H."/>
            <person name="Kaul D."/>
            <person name="Muto C."/>
            <person name="Cheng S.J."/>
            <person name="Richter R.A."/>
            <person name="Bruno V.M."/>
            <person name="Liu G."/>
            <person name="Beyhan S."/>
            <person name="Sundermann A.J."/>
            <person name="Mounaud S."/>
            <person name="Pasculle A.W."/>
            <person name="Nierman W.C."/>
            <person name="Driscoll E."/>
            <person name="Cumbie R."/>
            <person name="Clancy C.J."/>
            <person name="Dupont C.L."/>
        </authorList>
    </citation>
    <scope>NUCLEOTIDE SEQUENCE [LARGE SCALE GENOMIC DNA]</scope>
    <source>
        <strain evidence="1 2">GL24</strain>
    </source>
</reference>
<accession>A0A9P7C1Z5</accession>